<dbReference type="SUPFAM" id="SSF53448">
    <property type="entry name" value="Nucleotide-diphospho-sugar transferases"/>
    <property type="match status" value="1"/>
</dbReference>
<dbReference type="RefSeq" id="WP_243803142.1">
    <property type="nucleotide sequence ID" value="NZ_CP094671.1"/>
</dbReference>
<dbReference type="Proteomes" id="UP000831113">
    <property type="component" value="Plasmid unnamed2"/>
</dbReference>
<evidence type="ECO:0000313" key="2">
    <source>
        <dbReference type="EMBL" id="UOG77383.1"/>
    </source>
</evidence>
<dbReference type="Gene3D" id="3.90.550.10">
    <property type="entry name" value="Spore Coat Polysaccharide Biosynthesis Protein SpsA, Chain A"/>
    <property type="match status" value="1"/>
</dbReference>
<evidence type="ECO:0000313" key="3">
    <source>
        <dbReference type="Proteomes" id="UP000831113"/>
    </source>
</evidence>
<geneLocation type="plasmid" evidence="2 3">
    <name>unnamed2</name>
</geneLocation>
<sequence>MLTKPTLLVLAAGMATRYGSLKQLDSFGPNGETIIDYSVYDARRAGFGKIVFVIRASMQAEFQAILRRLPANLEVVTLNQELDLLPPTYLVPVNRSKPWGTGHAVWVAAAAINEPFAVVNGDDFYGFQSFKLAADFLRDTPAETDYGLVGFKLENTLSEHGAVSRGECQTNPQGYLQSLTEQPHIVRTDDGIAVLNPDAAPRMLTGQELVSMNLLALKPAFFSHVDQELKEFLRTSGTDPNAEFYLPLVIDKMVKANRARVKVLETPEKWFGVTYPADKPAVVQNIQRLVHESAYPNPLFTAFNPIL</sequence>
<feature type="domain" description="Nucleotidyl transferase" evidence="1">
    <location>
        <begin position="30"/>
        <end position="188"/>
    </location>
</feature>
<keyword evidence="3" id="KW-1185">Reference proteome</keyword>
<dbReference type="InterPro" id="IPR029044">
    <property type="entry name" value="Nucleotide-diphossugar_trans"/>
</dbReference>
<accession>A0ABY4D4U4</accession>
<protein>
    <submittedName>
        <fullName evidence="2">NTP transferase domain-containing protein</fullName>
    </submittedName>
</protein>
<evidence type="ECO:0000259" key="1">
    <source>
        <dbReference type="Pfam" id="PF00483"/>
    </source>
</evidence>
<dbReference type="GO" id="GO:0016740">
    <property type="term" value="F:transferase activity"/>
    <property type="evidence" value="ECO:0007669"/>
    <property type="project" value="UniProtKB-KW"/>
</dbReference>
<name>A0ABY4D4U4_9BACT</name>
<organism evidence="2 3">
    <name type="scientific">Hymenobacter tibetensis</name>
    <dbReference type="NCBI Taxonomy" id="497967"/>
    <lineage>
        <taxon>Bacteria</taxon>
        <taxon>Pseudomonadati</taxon>
        <taxon>Bacteroidota</taxon>
        <taxon>Cytophagia</taxon>
        <taxon>Cytophagales</taxon>
        <taxon>Hymenobacteraceae</taxon>
        <taxon>Hymenobacter</taxon>
    </lineage>
</organism>
<gene>
    <name evidence="2" type="ORF">MTX78_23860</name>
</gene>
<dbReference type="InterPro" id="IPR005835">
    <property type="entry name" value="NTP_transferase_dom"/>
</dbReference>
<keyword evidence="2" id="KW-0614">Plasmid</keyword>
<reference evidence="2 3" key="1">
    <citation type="submission" date="2022-03" db="EMBL/GenBank/DDBJ databases">
        <title>Hymenobactersp. isolated from the air.</title>
        <authorList>
            <person name="Won M."/>
            <person name="Kwon S.-W."/>
        </authorList>
    </citation>
    <scope>NUCLEOTIDE SEQUENCE [LARGE SCALE GENOMIC DNA]</scope>
    <source>
        <strain evidence="2 3">KACC 21982</strain>
        <plasmid evidence="2 3">unnamed2</plasmid>
    </source>
</reference>
<dbReference type="Pfam" id="PF00483">
    <property type="entry name" value="NTP_transferase"/>
    <property type="match status" value="1"/>
</dbReference>
<dbReference type="EMBL" id="CP094671">
    <property type="protein sequence ID" value="UOG77383.1"/>
    <property type="molecule type" value="Genomic_DNA"/>
</dbReference>
<keyword evidence="2" id="KW-0808">Transferase</keyword>
<proteinExistence type="predicted"/>